<dbReference type="PIRSF" id="PIRSF002854">
    <property type="entry name" value="MetQ"/>
    <property type="match status" value="1"/>
</dbReference>
<comment type="subcellular location">
    <subcellularLocation>
        <location evidence="1">Membrane</location>
        <topology evidence="1">Lipid-anchor</topology>
    </subcellularLocation>
</comment>
<protein>
    <recommendedName>
        <fullName evidence="6">Lipoprotein</fullName>
    </recommendedName>
</protein>
<evidence type="ECO:0000313" key="8">
    <source>
        <dbReference type="EMBL" id="MDQ0425697.1"/>
    </source>
</evidence>
<comment type="similarity">
    <text evidence="6">Belongs to the nlpA lipoprotein family.</text>
</comment>
<reference evidence="8 9" key="1">
    <citation type="submission" date="2023-07" db="EMBL/GenBank/DDBJ databases">
        <title>Sequencing the genomes of 1000 actinobacteria strains.</title>
        <authorList>
            <person name="Klenk H.-P."/>
        </authorList>
    </citation>
    <scope>NUCLEOTIDE SEQUENCE [LARGE SCALE GENOMIC DNA]</scope>
    <source>
        <strain evidence="8 9">DSM 14785</strain>
    </source>
</reference>
<dbReference type="Proteomes" id="UP001240250">
    <property type="component" value="Unassembled WGS sequence"/>
</dbReference>
<evidence type="ECO:0000256" key="2">
    <source>
        <dbReference type="ARBA" id="ARBA00022729"/>
    </source>
</evidence>
<organism evidence="8 9">
    <name type="scientific">Cellulomonas iranensis</name>
    <dbReference type="NCBI Taxonomy" id="76862"/>
    <lineage>
        <taxon>Bacteria</taxon>
        <taxon>Bacillati</taxon>
        <taxon>Actinomycetota</taxon>
        <taxon>Actinomycetes</taxon>
        <taxon>Micrococcales</taxon>
        <taxon>Cellulomonadaceae</taxon>
        <taxon>Cellulomonas</taxon>
    </lineage>
</organism>
<evidence type="ECO:0000256" key="4">
    <source>
        <dbReference type="ARBA" id="ARBA00023139"/>
    </source>
</evidence>
<evidence type="ECO:0000256" key="1">
    <source>
        <dbReference type="ARBA" id="ARBA00004635"/>
    </source>
</evidence>
<dbReference type="SUPFAM" id="SSF53850">
    <property type="entry name" value="Periplasmic binding protein-like II"/>
    <property type="match status" value="1"/>
</dbReference>
<feature type="chain" id="PRO_5045684847" description="Lipoprotein" evidence="7">
    <location>
        <begin position="25"/>
        <end position="281"/>
    </location>
</feature>
<evidence type="ECO:0000313" key="9">
    <source>
        <dbReference type="Proteomes" id="UP001240250"/>
    </source>
</evidence>
<keyword evidence="9" id="KW-1185">Reference proteome</keyword>
<dbReference type="EMBL" id="JAUSVM010000001">
    <property type="protein sequence ID" value="MDQ0425697.1"/>
    <property type="molecule type" value="Genomic_DNA"/>
</dbReference>
<dbReference type="CDD" id="cd13597">
    <property type="entry name" value="PBP2_lipoprotein_Tp32"/>
    <property type="match status" value="1"/>
</dbReference>
<dbReference type="Gene3D" id="3.40.190.10">
    <property type="entry name" value="Periplasmic binding protein-like II"/>
    <property type="match status" value="2"/>
</dbReference>
<comment type="caution">
    <text evidence="8">The sequence shown here is derived from an EMBL/GenBank/DDBJ whole genome shotgun (WGS) entry which is preliminary data.</text>
</comment>
<accession>A0ABU0GK23</accession>
<evidence type="ECO:0000256" key="7">
    <source>
        <dbReference type="SAM" id="SignalP"/>
    </source>
</evidence>
<dbReference type="InterPro" id="IPR004872">
    <property type="entry name" value="Lipoprotein_NlpA"/>
</dbReference>
<dbReference type="PANTHER" id="PTHR30429:SF0">
    <property type="entry name" value="METHIONINE-BINDING LIPOPROTEIN METQ"/>
    <property type="match status" value="1"/>
</dbReference>
<keyword evidence="4" id="KW-0564">Palmitate</keyword>
<dbReference type="PANTHER" id="PTHR30429">
    <property type="entry name" value="D-METHIONINE-BINDING LIPOPROTEIN METQ"/>
    <property type="match status" value="1"/>
</dbReference>
<name>A0ABU0GK23_9CELL</name>
<evidence type="ECO:0000256" key="5">
    <source>
        <dbReference type="ARBA" id="ARBA00023288"/>
    </source>
</evidence>
<evidence type="ECO:0000256" key="3">
    <source>
        <dbReference type="ARBA" id="ARBA00023136"/>
    </source>
</evidence>
<keyword evidence="5 6" id="KW-0449">Lipoprotein</keyword>
<keyword evidence="3" id="KW-0472">Membrane</keyword>
<evidence type="ECO:0000256" key="6">
    <source>
        <dbReference type="PIRNR" id="PIRNR002854"/>
    </source>
</evidence>
<dbReference type="PROSITE" id="PS51257">
    <property type="entry name" value="PROKAR_LIPOPROTEIN"/>
    <property type="match status" value="1"/>
</dbReference>
<keyword evidence="2 7" id="KW-0732">Signal</keyword>
<feature type="signal peptide" evidence="7">
    <location>
        <begin position="1"/>
        <end position="24"/>
    </location>
</feature>
<dbReference type="RefSeq" id="WP_070319775.1">
    <property type="nucleotide sequence ID" value="NZ_JAUSVM010000001.1"/>
</dbReference>
<gene>
    <name evidence="8" type="ORF">JO380_002078</name>
</gene>
<dbReference type="Pfam" id="PF03180">
    <property type="entry name" value="Lipoprotein_9"/>
    <property type="match status" value="1"/>
</dbReference>
<sequence length="281" mass="29833">MKRIVRTAAVLSAAALVMTGCAGGDDPDAGATAGSTDASGTTTLVVGASPVPHAEILQFVQDELAADAGLDLDIREFTDYVLPNTALAEGELDANYFQHLPYFTAQVEENGFDFDHFDGVHIEPYGVYSKKVESVDDIPDGGVVGITNDPGNQSRALDLLVEGGLITLEETDGDATLLDIKDNPKNLEFVETAPEQLVVSLQDVDAAIINGNYALEAGLNPAKDSILLESGEGNPYANFLAVRSEDKSNPALVKLDGLLHSDEVRAFIEKRWPDGEVVAAF</sequence>
<proteinExistence type="inferred from homology"/>